<accession>A0A401TP86</accession>
<reference evidence="2 3" key="1">
    <citation type="journal article" date="2018" name="Nat. Ecol. Evol.">
        <title>Shark genomes provide insights into elasmobranch evolution and the origin of vertebrates.</title>
        <authorList>
            <person name="Hara Y"/>
            <person name="Yamaguchi K"/>
            <person name="Onimaru K"/>
            <person name="Kadota M"/>
            <person name="Koyanagi M"/>
            <person name="Keeley SD"/>
            <person name="Tatsumi K"/>
            <person name="Tanaka K"/>
            <person name="Motone F"/>
            <person name="Kageyama Y"/>
            <person name="Nozu R"/>
            <person name="Adachi N"/>
            <person name="Nishimura O"/>
            <person name="Nakagawa R"/>
            <person name="Tanegashima C"/>
            <person name="Kiyatake I"/>
            <person name="Matsumoto R"/>
            <person name="Murakumo K"/>
            <person name="Nishida K"/>
            <person name="Terakita A"/>
            <person name="Kuratani S"/>
            <person name="Sato K"/>
            <person name="Hyodo S Kuraku.S."/>
        </authorList>
    </citation>
    <scope>NUCLEOTIDE SEQUENCE [LARGE SCALE GENOMIC DNA]</scope>
</reference>
<dbReference type="EMBL" id="BEZZ01138195">
    <property type="protein sequence ID" value="GCC44454.1"/>
    <property type="molecule type" value="Genomic_DNA"/>
</dbReference>
<dbReference type="AlphaFoldDB" id="A0A401TP86"/>
<feature type="non-terminal residue" evidence="2">
    <location>
        <position position="104"/>
    </location>
</feature>
<evidence type="ECO:0000313" key="3">
    <source>
        <dbReference type="Proteomes" id="UP000287033"/>
    </source>
</evidence>
<dbReference type="InterPro" id="IPR056475">
    <property type="entry name" value="GBD_Hemicentin/VWA7"/>
</dbReference>
<evidence type="ECO:0000259" key="1">
    <source>
        <dbReference type="Pfam" id="PF23560"/>
    </source>
</evidence>
<dbReference type="STRING" id="137246.A0A401TP86"/>
<proteinExistence type="predicted"/>
<sequence length="104" mass="11790">VSFLLTNALTRRRRRAAEDFGNELYRELAHTSGGLAVVSQRQDIFELTSIIDDTAHPELVTVLQRESNPDFRDNVYIFPVDGTLRNVTIYISGRPALFRITQPG</sequence>
<comment type="caution">
    <text evidence="2">The sequence shown here is derived from an EMBL/GenBank/DDBJ whole genome shotgun (WGS) entry which is preliminary data.</text>
</comment>
<evidence type="ECO:0000313" key="2">
    <source>
        <dbReference type="EMBL" id="GCC44454.1"/>
    </source>
</evidence>
<dbReference type="OrthoDB" id="301415at2759"/>
<feature type="non-terminal residue" evidence="2">
    <location>
        <position position="1"/>
    </location>
</feature>
<dbReference type="Proteomes" id="UP000287033">
    <property type="component" value="Unassembled WGS sequence"/>
</dbReference>
<protein>
    <recommendedName>
        <fullName evidence="1">Hemicentin/VWA7 galactose-binding domain-containing protein</fullName>
    </recommendedName>
</protein>
<dbReference type="OMA" id="MSQNDAQ"/>
<organism evidence="2 3">
    <name type="scientific">Chiloscyllium punctatum</name>
    <name type="common">Brownbanded bambooshark</name>
    <name type="synonym">Hemiscyllium punctatum</name>
    <dbReference type="NCBI Taxonomy" id="137246"/>
    <lineage>
        <taxon>Eukaryota</taxon>
        <taxon>Metazoa</taxon>
        <taxon>Chordata</taxon>
        <taxon>Craniata</taxon>
        <taxon>Vertebrata</taxon>
        <taxon>Chondrichthyes</taxon>
        <taxon>Elasmobranchii</taxon>
        <taxon>Galeomorphii</taxon>
        <taxon>Galeoidea</taxon>
        <taxon>Orectolobiformes</taxon>
        <taxon>Hemiscylliidae</taxon>
        <taxon>Chiloscyllium</taxon>
    </lineage>
</organism>
<name>A0A401TP86_CHIPU</name>
<gene>
    <name evidence="2" type="ORF">chiPu_0028716</name>
</gene>
<keyword evidence="3" id="KW-1185">Reference proteome</keyword>
<dbReference type="Pfam" id="PF23560">
    <property type="entry name" value="GBD_Hemicentin"/>
    <property type="match status" value="1"/>
</dbReference>
<feature type="domain" description="Hemicentin/VWA7 galactose-binding" evidence="1">
    <location>
        <begin position="60"/>
        <end position="103"/>
    </location>
</feature>